<dbReference type="EMBL" id="JAUSQM010000001">
    <property type="protein sequence ID" value="MDP9822406.1"/>
    <property type="molecule type" value="Genomic_DNA"/>
</dbReference>
<accession>A0ABT9NQ27</accession>
<name>A0ABT9NQ27_9ACTN</name>
<dbReference type="InterPro" id="IPR011009">
    <property type="entry name" value="Kinase-like_dom_sf"/>
</dbReference>
<evidence type="ECO:0000313" key="1">
    <source>
        <dbReference type="EMBL" id="MDP9822406.1"/>
    </source>
</evidence>
<protein>
    <recommendedName>
        <fullName evidence="3">Aminoglycoside phosphotransferase domain-containing protein</fullName>
    </recommendedName>
</protein>
<evidence type="ECO:0008006" key="3">
    <source>
        <dbReference type="Google" id="ProtNLM"/>
    </source>
</evidence>
<gene>
    <name evidence="1" type="ORF">J2S59_002215</name>
</gene>
<organism evidence="1 2">
    <name type="scientific">Nocardioides massiliensis</name>
    <dbReference type="NCBI Taxonomy" id="1325935"/>
    <lineage>
        <taxon>Bacteria</taxon>
        <taxon>Bacillati</taxon>
        <taxon>Actinomycetota</taxon>
        <taxon>Actinomycetes</taxon>
        <taxon>Propionibacteriales</taxon>
        <taxon>Nocardioidaceae</taxon>
        <taxon>Nocardioides</taxon>
    </lineage>
</organism>
<sequence>MITSPVPHGQTARRLTWELLPPLVRRLVAQRCGSPVVRAESQDAGYTPGFASVLECADGSRHFVKAASRIAQRVFADSYLEEARKVAALPTGVPAPRLRWQHVDEAWVVLGFEHVPARQPGRPWQAVELDALLDALETTADLLTPDPPGLTTSTFAEDHGAMAGYWHQLGARSVRVRGLADHGAEAAALAARLGEVTDGATVVHTDVRDDNVLIRPDGSALLCDWNWPCRGAAWIDTVAALIGPRGDGLDVETVLATRRLTASVPSEHVDVLLALLSGYFLRQAGEPVPRTSPHLRDAQCWQGEVVWDWLGERRGWW</sequence>
<dbReference type="Gene3D" id="3.90.1200.10">
    <property type="match status" value="1"/>
</dbReference>
<dbReference type="RefSeq" id="WP_068116793.1">
    <property type="nucleotide sequence ID" value="NZ_CCXJ01000049.1"/>
</dbReference>
<dbReference type="SUPFAM" id="SSF56112">
    <property type="entry name" value="Protein kinase-like (PK-like)"/>
    <property type="match status" value="1"/>
</dbReference>
<reference evidence="1 2" key="1">
    <citation type="submission" date="2023-07" db="EMBL/GenBank/DDBJ databases">
        <title>Sequencing the genomes of 1000 actinobacteria strains.</title>
        <authorList>
            <person name="Klenk H.-P."/>
        </authorList>
    </citation>
    <scope>NUCLEOTIDE SEQUENCE [LARGE SCALE GENOMIC DNA]</scope>
    <source>
        <strain evidence="1 2">GD13</strain>
    </source>
</reference>
<keyword evidence="2" id="KW-1185">Reference proteome</keyword>
<evidence type="ECO:0000313" key="2">
    <source>
        <dbReference type="Proteomes" id="UP001240447"/>
    </source>
</evidence>
<dbReference type="Proteomes" id="UP001240447">
    <property type="component" value="Unassembled WGS sequence"/>
</dbReference>
<comment type="caution">
    <text evidence="1">The sequence shown here is derived from an EMBL/GenBank/DDBJ whole genome shotgun (WGS) entry which is preliminary data.</text>
</comment>
<proteinExistence type="predicted"/>